<comment type="subcellular location">
    <subcellularLocation>
        <location evidence="5">Endomembrane system</location>
        <topology evidence="5">Single-pass type I membrane protein</topology>
    </subcellularLocation>
</comment>
<evidence type="ECO:0000256" key="3">
    <source>
        <dbReference type="ARBA" id="ARBA00022989"/>
    </source>
</evidence>
<keyword evidence="1 7" id="KW-0812">Transmembrane</keyword>
<feature type="region of interest" description="Disordered" evidence="6">
    <location>
        <begin position="1"/>
        <end position="24"/>
    </location>
</feature>
<dbReference type="InterPro" id="IPR001245">
    <property type="entry name" value="Ser-Thr/Tyr_kinase_cat_dom"/>
</dbReference>
<dbReference type="EMBL" id="JACMSC010000003">
    <property type="protein sequence ID" value="KAG6528181.1"/>
    <property type="molecule type" value="Genomic_DNA"/>
</dbReference>
<evidence type="ECO:0000256" key="2">
    <source>
        <dbReference type="ARBA" id="ARBA00022729"/>
    </source>
</evidence>
<dbReference type="SMART" id="SM00219">
    <property type="entry name" value="TyrKc"/>
    <property type="match status" value="1"/>
</dbReference>
<dbReference type="SUPFAM" id="SSF56112">
    <property type="entry name" value="Protein kinase-like (PK-like)"/>
    <property type="match status" value="1"/>
</dbReference>
<dbReference type="Gene3D" id="3.30.200.20">
    <property type="entry name" value="Phosphorylase Kinase, domain 1"/>
    <property type="match status" value="1"/>
</dbReference>
<dbReference type="GO" id="GO:0005524">
    <property type="term" value="F:ATP binding"/>
    <property type="evidence" value="ECO:0007669"/>
    <property type="project" value="InterPro"/>
</dbReference>
<comment type="caution">
    <text evidence="9">The sequence shown here is derived from an EMBL/GenBank/DDBJ whole genome shotgun (WGS) entry which is preliminary data.</text>
</comment>
<gene>
    <name evidence="9" type="ORF">ZIOFF_010331</name>
</gene>
<dbReference type="Proteomes" id="UP000734854">
    <property type="component" value="Unassembled WGS sequence"/>
</dbReference>
<evidence type="ECO:0000256" key="7">
    <source>
        <dbReference type="SAM" id="Phobius"/>
    </source>
</evidence>
<evidence type="ECO:0000313" key="9">
    <source>
        <dbReference type="EMBL" id="KAG6528181.1"/>
    </source>
</evidence>
<reference evidence="9 10" key="1">
    <citation type="submission" date="2020-08" db="EMBL/GenBank/DDBJ databases">
        <title>Plant Genome Project.</title>
        <authorList>
            <person name="Zhang R.-G."/>
        </authorList>
    </citation>
    <scope>NUCLEOTIDE SEQUENCE [LARGE SCALE GENOMIC DNA]</scope>
    <source>
        <tissue evidence="9">Rhizome</tissue>
    </source>
</reference>
<feature type="transmembrane region" description="Helical" evidence="7">
    <location>
        <begin position="58"/>
        <end position="80"/>
    </location>
</feature>
<sequence length="399" mass="44919">MHKHKTLPVQDDKETLPPNREVNPRNWRLLARELAQSPNRPPSSPLPPPHQSRSKTHVVILLSTAGSVCFLIVAFLIYWYSNRAKKVVVMPLTGLSTKGSKPPGRRLLVFKRSELEAACEDFCNIVGSFSNFTLYKGTLSSGVEVAVTSTLIAYTKDWLARDETQFRKKVSVLSNFNHNNFMNLLGHCNENEPFTRMLVFEYAPNGTLFEHLHIKEVEQLNWSVRLRIAAGVAYCLEQMMQLNCPILQNLNSSSIYLTEDYAAKVSDLEFWNKQPDADEASEGSNESIIVYKFGIVLLEIISGRLPYSEDDGLLVLWASSYLNGSRSIKDMVDETLNSVPEEDIIGLTEIIRSCIIDDPEKQATMTEVASQMRLITAIPPDAACPKLSPLWWAELQIVS</sequence>
<dbReference type="PANTHER" id="PTHR46084:SF44">
    <property type="entry name" value="OS05G0471000 PROTEIN"/>
    <property type="match status" value="1"/>
</dbReference>
<dbReference type="Gene3D" id="1.10.510.10">
    <property type="entry name" value="Transferase(Phosphotransferase) domain 1"/>
    <property type="match status" value="2"/>
</dbReference>
<dbReference type="GO" id="GO:0012505">
    <property type="term" value="C:endomembrane system"/>
    <property type="evidence" value="ECO:0007669"/>
    <property type="project" value="UniProtKB-SubCell"/>
</dbReference>
<evidence type="ECO:0000256" key="6">
    <source>
        <dbReference type="SAM" id="MobiDB-lite"/>
    </source>
</evidence>
<evidence type="ECO:0000256" key="5">
    <source>
        <dbReference type="ARBA" id="ARBA00046288"/>
    </source>
</evidence>
<dbReference type="Pfam" id="PF07714">
    <property type="entry name" value="PK_Tyr_Ser-Thr"/>
    <property type="match status" value="1"/>
</dbReference>
<dbReference type="InterPro" id="IPR020635">
    <property type="entry name" value="Tyr_kinase_cat_dom"/>
</dbReference>
<evidence type="ECO:0000313" key="10">
    <source>
        <dbReference type="Proteomes" id="UP000734854"/>
    </source>
</evidence>
<keyword evidence="3 7" id="KW-1133">Transmembrane helix</keyword>
<dbReference type="FunFam" id="3.30.200.20:FF:000489">
    <property type="entry name" value="Inactive receptor-like serine/threonine-protein kinase"/>
    <property type="match status" value="1"/>
</dbReference>
<proteinExistence type="predicted"/>
<dbReference type="AlphaFoldDB" id="A0A8J5LJY0"/>
<name>A0A8J5LJY0_ZINOF</name>
<keyword evidence="10" id="KW-1185">Reference proteome</keyword>
<dbReference type="InterPro" id="IPR011009">
    <property type="entry name" value="Kinase-like_dom_sf"/>
</dbReference>
<dbReference type="PROSITE" id="PS50011">
    <property type="entry name" value="PROTEIN_KINASE_DOM"/>
    <property type="match status" value="1"/>
</dbReference>
<dbReference type="GO" id="GO:0004713">
    <property type="term" value="F:protein tyrosine kinase activity"/>
    <property type="evidence" value="ECO:0007669"/>
    <property type="project" value="InterPro"/>
</dbReference>
<keyword evidence="2" id="KW-0732">Signal</keyword>
<organism evidence="9 10">
    <name type="scientific">Zingiber officinale</name>
    <name type="common">Ginger</name>
    <name type="synonym">Amomum zingiber</name>
    <dbReference type="NCBI Taxonomy" id="94328"/>
    <lineage>
        <taxon>Eukaryota</taxon>
        <taxon>Viridiplantae</taxon>
        <taxon>Streptophyta</taxon>
        <taxon>Embryophyta</taxon>
        <taxon>Tracheophyta</taxon>
        <taxon>Spermatophyta</taxon>
        <taxon>Magnoliopsida</taxon>
        <taxon>Liliopsida</taxon>
        <taxon>Zingiberales</taxon>
        <taxon>Zingiberaceae</taxon>
        <taxon>Zingiber</taxon>
    </lineage>
</organism>
<keyword evidence="4 7" id="KW-0472">Membrane</keyword>
<evidence type="ECO:0000256" key="1">
    <source>
        <dbReference type="ARBA" id="ARBA00022692"/>
    </source>
</evidence>
<protein>
    <recommendedName>
        <fullName evidence="8">Protein kinase domain-containing protein</fullName>
    </recommendedName>
</protein>
<feature type="domain" description="Protein kinase" evidence="8">
    <location>
        <begin position="120"/>
        <end position="374"/>
    </location>
</feature>
<dbReference type="InterPro" id="IPR000719">
    <property type="entry name" value="Prot_kinase_dom"/>
</dbReference>
<evidence type="ECO:0000256" key="4">
    <source>
        <dbReference type="ARBA" id="ARBA00023136"/>
    </source>
</evidence>
<evidence type="ECO:0000259" key="8">
    <source>
        <dbReference type="PROSITE" id="PS50011"/>
    </source>
</evidence>
<dbReference type="PANTHER" id="PTHR46084">
    <property type="entry name" value="PROTEIN MALE DISCOVERER 2"/>
    <property type="match status" value="1"/>
</dbReference>
<accession>A0A8J5LJY0</accession>